<sequence length="107" mass="11499">MTDTVNKPTRTLMTGPWADGGRRMAELRLGLEVTTAELAEQAGLPSAAWVADVEAGRRPVPSSFYKTLAHQFGFTPAAFAAECLKHYDADAFEALFGAEIVELKVAA</sequence>
<name>A0A7Y0E1D5_9PROT</name>
<comment type="caution">
    <text evidence="1">The sequence shown here is derived from an EMBL/GenBank/DDBJ whole genome shotgun (WGS) entry which is preliminary data.</text>
</comment>
<evidence type="ECO:0000313" key="1">
    <source>
        <dbReference type="EMBL" id="NMM44641.1"/>
    </source>
</evidence>
<dbReference type="AlphaFoldDB" id="A0A7Y0E1D5"/>
<dbReference type="SUPFAM" id="SSF47413">
    <property type="entry name" value="lambda repressor-like DNA-binding domains"/>
    <property type="match status" value="1"/>
</dbReference>
<accession>A0A7Y0E1D5</accession>
<protein>
    <submittedName>
        <fullName evidence="1">Helix-turn-helix domain-containing protein</fullName>
    </submittedName>
</protein>
<dbReference type="RefSeq" id="WP_169624970.1">
    <property type="nucleotide sequence ID" value="NZ_JABBNT010000002.1"/>
</dbReference>
<dbReference type="EMBL" id="JABBNT010000002">
    <property type="protein sequence ID" value="NMM44641.1"/>
    <property type="molecule type" value="Genomic_DNA"/>
</dbReference>
<reference evidence="1 2" key="1">
    <citation type="submission" date="2020-04" db="EMBL/GenBank/DDBJ databases">
        <title>Rhodospirillaceae bacterium KN72 isolated from deep sea.</title>
        <authorList>
            <person name="Zhang D.-C."/>
        </authorList>
    </citation>
    <scope>NUCLEOTIDE SEQUENCE [LARGE SCALE GENOMIC DNA]</scope>
    <source>
        <strain evidence="1 2">KN72</strain>
    </source>
</reference>
<dbReference type="Gene3D" id="1.10.260.40">
    <property type="entry name" value="lambda repressor-like DNA-binding domains"/>
    <property type="match status" value="1"/>
</dbReference>
<keyword evidence="2" id="KW-1185">Reference proteome</keyword>
<proteinExistence type="predicted"/>
<evidence type="ECO:0000313" key="2">
    <source>
        <dbReference type="Proteomes" id="UP000539372"/>
    </source>
</evidence>
<gene>
    <name evidence="1" type="ORF">HH303_09120</name>
</gene>
<dbReference type="InterPro" id="IPR001387">
    <property type="entry name" value="Cro/C1-type_HTH"/>
</dbReference>
<dbReference type="GO" id="GO:0003677">
    <property type="term" value="F:DNA binding"/>
    <property type="evidence" value="ECO:0007669"/>
    <property type="project" value="InterPro"/>
</dbReference>
<dbReference type="Proteomes" id="UP000539372">
    <property type="component" value="Unassembled WGS sequence"/>
</dbReference>
<dbReference type="Pfam" id="PF13560">
    <property type="entry name" value="HTH_31"/>
    <property type="match status" value="1"/>
</dbReference>
<dbReference type="CDD" id="cd00093">
    <property type="entry name" value="HTH_XRE"/>
    <property type="match status" value="1"/>
</dbReference>
<dbReference type="InterPro" id="IPR010982">
    <property type="entry name" value="Lambda_DNA-bd_dom_sf"/>
</dbReference>
<organism evidence="1 2">
    <name type="scientific">Pacificispira spongiicola</name>
    <dbReference type="NCBI Taxonomy" id="2729598"/>
    <lineage>
        <taxon>Bacteria</taxon>
        <taxon>Pseudomonadati</taxon>
        <taxon>Pseudomonadota</taxon>
        <taxon>Alphaproteobacteria</taxon>
        <taxon>Rhodospirillales</taxon>
        <taxon>Rhodospirillaceae</taxon>
        <taxon>Pacificispira</taxon>
    </lineage>
</organism>